<accession>A0A939QJL4</accession>
<evidence type="ECO:0000313" key="1">
    <source>
        <dbReference type="EMBL" id="MBO3663879.1"/>
    </source>
</evidence>
<dbReference type="Proteomes" id="UP000680132">
    <property type="component" value="Unassembled WGS sequence"/>
</dbReference>
<sequence>MGFSATVLTVMIASPSDTVEARDAVQNALWSWNDANARTRGVMLLPWRWETSAVPVLGGAPQALINAQGLERADIVFALFGSRLGSPTEEAVSGTVEEIEGATARDVPVHLFFSTAPLPHDVDLAQVQGLRAFKAEVQERGLYGEYANVTELSAKVWQAVEHDLAGMDLGALVATSATPPEDITWLVQPGSENRVEYSSKGVPRNRTHRWIDVTNRHLSRDAENVTLSANTDESGLLAMGREGSMTIHAGQTYRLVTMRGMGGGGEVGKLTVAWDEEGERRQRTYDVG</sequence>
<dbReference type="AlphaFoldDB" id="A0A939QJL4"/>
<dbReference type="EMBL" id="JAGFOA010000004">
    <property type="protein sequence ID" value="MBO3663879.1"/>
    <property type="molecule type" value="Genomic_DNA"/>
</dbReference>
<evidence type="ECO:0000313" key="2">
    <source>
        <dbReference type="Proteomes" id="UP000680132"/>
    </source>
</evidence>
<organism evidence="1 2">
    <name type="scientific">Microbacterium stercoris</name>
    <dbReference type="NCBI Taxonomy" id="2820289"/>
    <lineage>
        <taxon>Bacteria</taxon>
        <taxon>Bacillati</taxon>
        <taxon>Actinomycetota</taxon>
        <taxon>Actinomycetes</taxon>
        <taxon>Micrococcales</taxon>
        <taxon>Microbacteriaceae</taxon>
        <taxon>Microbacterium</taxon>
    </lineage>
</organism>
<gene>
    <name evidence="1" type="ORF">J5V96_10180</name>
</gene>
<reference evidence="1" key="1">
    <citation type="submission" date="2021-03" db="EMBL/GenBank/DDBJ databases">
        <title>Microbacterium sp. nov., a novel actinobacterium isolated from cow dung.</title>
        <authorList>
            <person name="Zhang L."/>
        </authorList>
    </citation>
    <scope>NUCLEOTIDE SEQUENCE</scope>
    <source>
        <strain evidence="1">NEAU-LLB</strain>
    </source>
</reference>
<comment type="caution">
    <text evidence="1">The sequence shown here is derived from an EMBL/GenBank/DDBJ whole genome shotgun (WGS) entry which is preliminary data.</text>
</comment>
<proteinExistence type="predicted"/>
<name>A0A939QJL4_9MICO</name>
<keyword evidence="2" id="KW-1185">Reference proteome</keyword>
<protein>
    <submittedName>
        <fullName evidence="1">DUF4062 domain-containing protein</fullName>
    </submittedName>
</protein>